<dbReference type="GO" id="GO:0046872">
    <property type="term" value="F:metal ion binding"/>
    <property type="evidence" value="ECO:0007669"/>
    <property type="project" value="UniProtKB-KW"/>
</dbReference>
<dbReference type="STRING" id="1379680.GCA_001612615_02049"/>
<dbReference type="Gene3D" id="3.30.70.20">
    <property type="match status" value="1"/>
</dbReference>
<dbReference type="EMBL" id="OBEG01000006">
    <property type="protein sequence ID" value="SNY88806.1"/>
    <property type="molecule type" value="Genomic_DNA"/>
</dbReference>
<feature type="domain" description="4Fe-4S ferredoxin-type" evidence="8">
    <location>
        <begin position="10"/>
        <end position="40"/>
    </location>
</feature>
<keyword evidence="10" id="KW-1185">Reference proteome</keyword>
<dbReference type="InterPro" id="IPR050572">
    <property type="entry name" value="Fe-S_Ferredoxin"/>
</dbReference>
<evidence type="ECO:0000256" key="1">
    <source>
        <dbReference type="ARBA" id="ARBA00022448"/>
    </source>
</evidence>
<organism evidence="9 10">
    <name type="scientific">Nocardia amikacinitolerans</name>
    <dbReference type="NCBI Taxonomy" id="756689"/>
    <lineage>
        <taxon>Bacteria</taxon>
        <taxon>Bacillati</taxon>
        <taxon>Actinomycetota</taxon>
        <taxon>Actinomycetes</taxon>
        <taxon>Mycobacteriales</taxon>
        <taxon>Nocardiaceae</taxon>
        <taxon>Nocardia</taxon>
    </lineage>
</organism>
<dbReference type="Proteomes" id="UP000219565">
    <property type="component" value="Unassembled WGS sequence"/>
</dbReference>
<keyword evidence="6" id="KW-0408">Iron</keyword>
<accession>A0A285LYX2</accession>
<dbReference type="RefSeq" id="WP_067782630.1">
    <property type="nucleotide sequence ID" value="NZ_JAMTCV010000014.1"/>
</dbReference>
<proteinExistence type="predicted"/>
<dbReference type="AlphaFoldDB" id="A0A285LYX2"/>
<protein>
    <submittedName>
        <fullName evidence="9">4Fe-4S dicluster domain-containing protein</fullName>
    </submittedName>
</protein>
<dbReference type="PROSITE" id="PS51379">
    <property type="entry name" value="4FE4S_FER_2"/>
    <property type="match status" value="2"/>
</dbReference>
<keyword evidence="3" id="KW-0479">Metal-binding</keyword>
<name>A0A285LYX2_9NOCA</name>
<evidence type="ECO:0000256" key="7">
    <source>
        <dbReference type="ARBA" id="ARBA00023014"/>
    </source>
</evidence>
<evidence type="ECO:0000256" key="4">
    <source>
        <dbReference type="ARBA" id="ARBA00022737"/>
    </source>
</evidence>
<dbReference type="Pfam" id="PF12838">
    <property type="entry name" value="Fer4_7"/>
    <property type="match status" value="1"/>
</dbReference>
<dbReference type="InterPro" id="IPR017896">
    <property type="entry name" value="4Fe4S_Fe-S-bd"/>
</dbReference>
<keyword evidence="4" id="KW-0677">Repeat</keyword>
<keyword evidence="2" id="KW-0004">4Fe-4S</keyword>
<dbReference type="PROSITE" id="PS00198">
    <property type="entry name" value="4FE4S_FER_1"/>
    <property type="match status" value="1"/>
</dbReference>
<keyword evidence="7" id="KW-0411">Iron-sulfur</keyword>
<evidence type="ECO:0000259" key="8">
    <source>
        <dbReference type="PROSITE" id="PS51379"/>
    </source>
</evidence>
<feature type="domain" description="4Fe-4S ferredoxin-type" evidence="8">
    <location>
        <begin position="42"/>
        <end position="71"/>
    </location>
</feature>
<evidence type="ECO:0000313" key="9">
    <source>
        <dbReference type="EMBL" id="SNY88806.1"/>
    </source>
</evidence>
<dbReference type="PANTHER" id="PTHR43687:SF6">
    <property type="entry name" value="L-ASPARTATE SEMIALDEHYDE SULFURTRANSFERASE IRON-SULFUR SUBUNIT"/>
    <property type="match status" value="1"/>
</dbReference>
<evidence type="ECO:0000256" key="3">
    <source>
        <dbReference type="ARBA" id="ARBA00022723"/>
    </source>
</evidence>
<dbReference type="SUPFAM" id="SSF54862">
    <property type="entry name" value="4Fe-4S ferredoxins"/>
    <property type="match status" value="1"/>
</dbReference>
<dbReference type="OrthoDB" id="9800445at2"/>
<dbReference type="GO" id="GO:0051539">
    <property type="term" value="F:4 iron, 4 sulfur cluster binding"/>
    <property type="evidence" value="ECO:0007669"/>
    <property type="project" value="UniProtKB-KW"/>
</dbReference>
<sequence>MAQVTTRIDVPVTVDEAKCIDGCTLCVDMCPLDSLAIHPDTGKAYMHVDECWYCGPCAARCPVGAVTVNIPYLLR</sequence>
<dbReference type="InterPro" id="IPR017900">
    <property type="entry name" value="4Fe4S_Fe_S_CS"/>
</dbReference>
<dbReference type="PANTHER" id="PTHR43687">
    <property type="entry name" value="ADENYLYLSULFATE REDUCTASE, BETA SUBUNIT"/>
    <property type="match status" value="1"/>
</dbReference>
<gene>
    <name evidence="9" type="ORF">SAMN04244553_5796</name>
</gene>
<evidence type="ECO:0000256" key="2">
    <source>
        <dbReference type="ARBA" id="ARBA00022485"/>
    </source>
</evidence>
<evidence type="ECO:0000256" key="6">
    <source>
        <dbReference type="ARBA" id="ARBA00023004"/>
    </source>
</evidence>
<evidence type="ECO:0000256" key="5">
    <source>
        <dbReference type="ARBA" id="ARBA00022982"/>
    </source>
</evidence>
<keyword evidence="1" id="KW-0813">Transport</keyword>
<evidence type="ECO:0000313" key="10">
    <source>
        <dbReference type="Proteomes" id="UP000219565"/>
    </source>
</evidence>
<keyword evidence="5" id="KW-0249">Electron transport</keyword>
<reference evidence="9 10" key="1">
    <citation type="submission" date="2017-09" db="EMBL/GenBank/DDBJ databases">
        <authorList>
            <person name="Ehlers B."/>
            <person name="Leendertz F.H."/>
        </authorList>
    </citation>
    <scope>NUCLEOTIDE SEQUENCE [LARGE SCALE GENOMIC DNA]</scope>
    <source>
        <strain evidence="9 10">DSM 45537</strain>
    </source>
</reference>